<dbReference type="Proteomes" id="UP001628078">
    <property type="component" value="Unassembled WGS sequence"/>
</dbReference>
<proteinExistence type="inferred from homology"/>
<keyword evidence="3 5" id="KW-0949">S-adenosyl-L-methionine</keyword>
<dbReference type="Gene3D" id="1.10.8.10">
    <property type="entry name" value="DNA helicase RuvA subunit, C-terminal domain"/>
    <property type="match status" value="1"/>
</dbReference>
<dbReference type="PROSITE" id="PS00092">
    <property type="entry name" value="N6_MTASE"/>
    <property type="match status" value="1"/>
</dbReference>
<dbReference type="InterPro" id="IPR007848">
    <property type="entry name" value="Small_mtfrase_dom"/>
</dbReference>
<dbReference type="CDD" id="cd02440">
    <property type="entry name" value="AdoMet_MTases"/>
    <property type="match status" value="1"/>
</dbReference>
<dbReference type="EC" id="2.1.1.297" evidence="5"/>
<dbReference type="SUPFAM" id="SSF53335">
    <property type="entry name" value="S-adenosyl-L-methionine-dependent methyltransferases"/>
    <property type="match status" value="1"/>
</dbReference>
<feature type="domain" description="Release factor glutamine methyltransferase N-terminal" evidence="7">
    <location>
        <begin position="8"/>
        <end position="81"/>
    </location>
</feature>
<dbReference type="GO" id="GO:0008168">
    <property type="term" value="F:methyltransferase activity"/>
    <property type="evidence" value="ECO:0007669"/>
    <property type="project" value="UniProtKB-KW"/>
</dbReference>
<evidence type="ECO:0000256" key="3">
    <source>
        <dbReference type="ARBA" id="ARBA00022691"/>
    </source>
</evidence>
<dbReference type="Pfam" id="PF17827">
    <property type="entry name" value="PrmC_N"/>
    <property type="match status" value="1"/>
</dbReference>
<dbReference type="InterPro" id="IPR050320">
    <property type="entry name" value="N5-glutamine_MTase"/>
</dbReference>
<comment type="function">
    <text evidence="5">Methylates the class 1 translation termination release factors RF1/PrfA and RF2/PrfB on the glutamine residue of the universally conserved GGQ motif.</text>
</comment>
<dbReference type="InterPro" id="IPR004556">
    <property type="entry name" value="HemK-like"/>
</dbReference>
<evidence type="ECO:0000256" key="2">
    <source>
        <dbReference type="ARBA" id="ARBA00022679"/>
    </source>
</evidence>
<comment type="caution">
    <text evidence="8">The sequence shown here is derived from an EMBL/GenBank/DDBJ whole genome shotgun (WGS) entry which is preliminary data.</text>
</comment>
<keyword evidence="9" id="KW-1185">Reference proteome</keyword>
<dbReference type="PANTHER" id="PTHR18895:SF74">
    <property type="entry name" value="MTRF1L RELEASE FACTOR GLUTAMINE METHYLTRANSFERASE"/>
    <property type="match status" value="1"/>
</dbReference>
<feature type="binding site" evidence="5">
    <location>
        <position position="191"/>
    </location>
    <ligand>
        <name>S-adenosyl-L-methionine</name>
        <dbReference type="ChEBI" id="CHEBI:59789"/>
    </ligand>
</feature>
<sequence>MANPTVIEAQQWAFSCFKAVTNKSIEDVGQLPEVIMSDLFGWSRTKLLLSLRDTLTTTQWTAYQQAVNRIVAGEPEQYVVGKATFYGRPFQVTPAVLIPRPETEELIDWVLSDWGKVSLKRVLDIGTGSGALAITLALERPQWQLTATDISAAAVAVAQHNALALNTKLNWGVGDLFTPVNEQSFDLVISNPPYISQREQSLMDESVLNYEPHEALFAAHDGLAIYERIAAQLVDHLSPNGAAYFEIGFAQGPAVVALMKNAIPQADVSLKQDVTGHDRMIRVRL</sequence>
<evidence type="ECO:0000256" key="1">
    <source>
        <dbReference type="ARBA" id="ARBA00022603"/>
    </source>
</evidence>
<dbReference type="InterPro" id="IPR002052">
    <property type="entry name" value="DNA_methylase_N6_adenine_CS"/>
</dbReference>
<keyword evidence="2 5" id="KW-0808">Transferase</keyword>
<feature type="binding site" evidence="5">
    <location>
        <begin position="191"/>
        <end position="194"/>
    </location>
    <ligand>
        <name>substrate</name>
    </ligand>
</feature>
<evidence type="ECO:0000313" key="8">
    <source>
        <dbReference type="EMBL" id="GKT05987.1"/>
    </source>
</evidence>
<feature type="binding site" evidence="5">
    <location>
        <begin position="126"/>
        <end position="130"/>
    </location>
    <ligand>
        <name>S-adenosyl-L-methionine</name>
        <dbReference type="ChEBI" id="CHEBI:59789"/>
    </ligand>
</feature>
<feature type="binding site" evidence="5">
    <location>
        <position position="149"/>
    </location>
    <ligand>
        <name>S-adenosyl-L-methionine</name>
        <dbReference type="ChEBI" id="CHEBI:59789"/>
    </ligand>
</feature>
<reference evidence="8 9" key="1">
    <citation type="submission" date="2022-03" db="EMBL/GenBank/DDBJ databases">
        <title>Draft genome sequence of Furfurilactobacillus curtus JCM 31185.</title>
        <authorList>
            <person name="Suzuki S."/>
            <person name="Endo A."/>
            <person name="Kajikawa A."/>
        </authorList>
    </citation>
    <scope>NUCLEOTIDE SEQUENCE [LARGE SCALE GENOMIC DNA]</scope>
    <source>
        <strain evidence="8 9">JCM 31185</strain>
    </source>
</reference>
<dbReference type="Gene3D" id="3.40.50.150">
    <property type="entry name" value="Vaccinia Virus protein VP39"/>
    <property type="match status" value="1"/>
</dbReference>
<evidence type="ECO:0000256" key="4">
    <source>
        <dbReference type="ARBA" id="ARBA00048391"/>
    </source>
</evidence>
<feature type="domain" description="Methyltransferase small" evidence="6">
    <location>
        <begin position="120"/>
        <end position="200"/>
    </location>
</feature>
<evidence type="ECO:0000256" key="5">
    <source>
        <dbReference type="HAMAP-Rule" id="MF_02126"/>
    </source>
</evidence>
<gene>
    <name evidence="5 8" type="primary">prmC</name>
    <name evidence="8" type="ORF">JCM31185_12750</name>
</gene>
<evidence type="ECO:0000259" key="6">
    <source>
        <dbReference type="Pfam" id="PF05175"/>
    </source>
</evidence>
<comment type="similarity">
    <text evidence="5">Belongs to the protein N5-glutamine methyltransferase family. PrmC subfamily.</text>
</comment>
<protein>
    <recommendedName>
        <fullName evidence="5">Release factor glutamine methyltransferase</fullName>
        <shortName evidence="5">RF MTase</shortName>
        <ecNumber evidence="5">2.1.1.297</ecNumber>
    </recommendedName>
    <alternativeName>
        <fullName evidence="5">N5-glutamine methyltransferase PrmC</fullName>
    </alternativeName>
    <alternativeName>
        <fullName evidence="5">Protein-(glutamine-N5) MTase PrmC</fullName>
    </alternativeName>
    <alternativeName>
        <fullName evidence="5">Protein-glutamine N-methyltransferase PrmC</fullName>
    </alternativeName>
</protein>
<dbReference type="InterPro" id="IPR029063">
    <property type="entry name" value="SAM-dependent_MTases_sf"/>
</dbReference>
<dbReference type="HAMAP" id="MF_02126">
    <property type="entry name" value="RF_methyltr_PrmC"/>
    <property type="match status" value="1"/>
</dbReference>
<dbReference type="RefSeq" id="WP_407883738.1">
    <property type="nucleotide sequence ID" value="NZ_BQXO01000003.1"/>
</dbReference>
<dbReference type="Pfam" id="PF05175">
    <property type="entry name" value="MTS"/>
    <property type="match status" value="1"/>
</dbReference>
<dbReference type="GO" id="GO:0032259">
    <property type="term" value="P:methylation"/>
    <property type="evidence" value="ECO:0007669"/>
    <property type="project" value="UniProtKB-KW"/>
</dbReference>
<comment type="catalytic activity">
    <reaction evidence="4 5">
        <text>L-glutaminyl-[peptide chain release factor] + S-adenosyl-L-methionine = N(5)-methyl-L-glutaminyl-[peptide chain release factor] + S-adenosyl-L-homocysteine + H(+)</text>
        <dbReference type="Rhea" id="RHEA:42896"/>
        <dbReference type="Rhea" id="RHEA-COMP:10271"/>
        <dbReference type="Rhea" id="RHEA-COMP:10272"/>
        <dbReference type="ChEBI" id="CHEBI:15378"/>
        <dbReference type="ChEBI" id="CHEBI:30011"/>
        <dbReference type="ChEBI" id="CHEBI:57856"/>
        <dbReference type="ChEBI" id="CHEBI:59789"/>
        <dbReference type="ChEBI" id="CHEBI:61891"/>
        <dbReference type="EC" id="2.1.1.297"/>
    </reaction>
</comment>
<comment type="caution">
    <text evidence="5">Lacks conserved residue(s) required for the propagation of feature annotation.</text>
</comment>
<evidence type="ECO:0000259" key="7">
    <source>
        <dbReference type="Pfam" id="PF17827"/>
    </source>
</evidence>
<dbReference type="NCBIfam" id="TIGR03534">
    <property type="entry name" value="RF_mod_PrmC"/>
    <property type="match status" value="1"/>
</dbReference>
<dbReference type="InterPro" id="IPR019874">
    <property type="entry name" value="RF_methyltr_PrmC"/>
</dbReference>
<accession>A0ABQ5JN77</accession>
<dbReference type="InterPro" id="IPR040758">
    <property type="entry name" value="PrmC_N"/>
</dbReference>
<name>A0ABQ5JN77_9LACO</name>
<evidence type="ECO:0000313" key="9">
    <source>
        <dbReference type="Proteomes" id="UP001628078"/>
    </source>
</evidence>
<dbReference type="PANTHER" id="PTHR18895">
    <property type="entry name" value="HEMK METHYLTRANSFERASE"/>
    <property type="match status" value="1"/>
</dbReference>
<organism evidence="8 9">
    <name type="scientific">Furfurilactobacillus curtus</name>
    <dbReference type="NCBI Taxonomy" id="1746200"/>
    <lineage>
        <taxon>Bacteria</taxon>
        <taxon>Bacillati</taxon>
        <taxon>Bacillota</taxon>
        <taxon>Bacilli</taxon>
        <taxon>Lactobacillales</taxon>
        <taxon>Lactobacillaceae</taxon>
        <taxon>Furfurilactobacillus</taxon>
    </lineage>
</organism>
<dbReference type="NCBIfam" id="TIGR00536">
    <property type="entry name" value="hemK_fam"/>
    <property type="match status" value="1"/>
</dbReference>
<dbReference type="EMBL" id="BQXO01000003">
    <property type="protein sequence ID" value="GKT05987.1"/>
    <property type="molecule type" value="Genomic_DNA"/>
</dbReference>
<keyword evidence="1 5" id="KW-0489">Methyltransferase</keyword>